<dbReference type="Proteomes" id="UP000305778">
    <property type="component" value="Unassembled WGS sequence"/>
</dbReference>
<dbReference type="Gene3D" id="3.40.50.261">
    <property type="entry name" value="Succinyl-CoA synthetase domains"/>
    <property type="match status" value="2"/>
</dbReference>
<gene>
    <name evidence="2" type="ORF">FCI23_05695</name>
</gene>
<keyword evidence="3" id="KW-1185">Reference proteome</keyword>
<dbReference type="Gene3D" id="3.30.1490.20">
    <property type="entry name" value="ATP-grasp fold, A domain"/>
    <property type="match status" value="1"/>
</dbReference>
<dbReference type="RefSeq" id="WP_136722348.1">
    <property type="nucleotide sequence ID" value="NZ_SUMC01000004.1"/>
</dbReference>
<dbReference type="SUPFAM" id="SSF52210">
    <property type="entry name" value="Succinyl-CoA synthetase domains"/>
    <property type="match status" value="2"/>
</dbReference>
<sequence length="691" mass="69254">MTSTLPTAVSSGLRSLFAPRGIAVVGASRNAGKLGAAMARSLSGFADSGDYLALVNGRDETMYGSVAEAARYGPVDLAVICVPAAACPDVLAEAAAAGAGAAVICGGGFAEAGGPGIEYQRRLAEVVRATGIRLLGPNTSGFLAPHAGVIASFVPGVAQVRPGKVAVVAASGGVNHALAFALTEAGHGLSLAVGLGNGVDITAPDVLDHLADDPETGAVALHIESVPDGPRLVASVRRLAARRPVVALVVGRHDVGAFAASHTGALATSWRTTRAALAQAGAVLVDDERELVDAVGALSVTRARPGAEPGVGVVTAQAGPGLLLLDDLRGRRARVPELTAGTQATLAALLPPLTFQRNPVDTGRPGPELGAVLTAVGADPGVDVIAGYALHEPDAVDIVAAAREGSTVGVPLVLGLGGTGEAVVRGRRALLEAGIAVAADPRGVAAATAALLTDARARTRTAPATDHTVVPTGITGGHDEHEAKDLLDRLGVATMPRRACSDRAAAHTALAELGGPVAVKLLDATVLHKTEIGGVHLGIRTPAELDAALDGLDAAGARRYLVESMAPAGVDLVVGARRDPVFGLIVLLGLGGTTAEALADVAIRLAPLAPAEAAAMPEELAGRALLNGWRGGPVLNPDDLARVVASLGTLLAANPHLDEVEINPLRLTAHGLVALDAVIITREADDAHPDS</sequence>
<reference evidence="2 3" key="1">
    <citation type="submission" date="2019-04" db="EMBL/GenBank/DDBJ databases">
        <title>Streptomyces oryziradicis sp. nov., a novel actinomycete isolated from rhizosphere soil of rice (Oryza sativa L.).</title>
        <authorList>
            <person name="Li C."/>
        </authorList>
    </citation>
    <scope>NUCLEOTIDE SEQUENCE [LARGE SCALE GENOMIC DNA]</scope>
    <source>
        <strain evidence="2 3">NEAU-C40</strain>
    </source>
</reference>
<dbReference type="PANTHER" id="PTHR42793:SF1">
    <property type="entry name" value="PEPTIDYL-LYSINE N-ACETYLTRANSFERASE PATZ"/>
    <property type="match status" value="1"/>
</dbReference>
<dbReference type="InterPro" id="IPR016102">
    <property type="entry name" value="Succinyl-CoA_synth-like"/>
</dbReference>
<dbReference type="Gene3D" id="3.30.470.20">
    <property type="entry name" value="ATP-grasp fold, B domain"/>
    <property type="match status" value="1"/>
</dbReference>
<dbReference type="Pfam" id="PF13607">
    <property type="entry name" value="Succ_CoA_lig"/>
    <property type="match status" value="1"/>
</dbReference>
<evidence type="ECO:0000313" key="3">
    <source>
        <dbReference type="Proteomes" id="UP000305778"/>
    </source>
</evidence>
<dbReference type="Pfam" id="PF13380">
    <property type="entry name" value="CoA_binding_2"/>
    <property type="match status" value="1"/>
</dbReference>
<evidence type="ECO:0000313" key="2">
    <source>
        <dbReference type="EMBL" id="TKA12314.1"/>
    </source>
</evidence>
<dbReference type="AlphaFoldDB" id="A0A4U0SQF0"/>
<dbReference type="OrthoDB" id="190266at2"/>
<dbReference type="PANTHER" id="PTHR42793">
    <property type="entry name" value="COA BINDING DOMAIN CONTAINING PROTEIN"/>
    <property type="match status" value="1"/>
</dbReference>
<evidence type="ECO:0000259" key="1">
    <source>
        <dbReference type="SMART" id="SM00881"/>
    </source>
</evidence>
<dbReference type="EMBL" id="SUMC01000004">
    <property type="protein sequence ID" value="TKA12314.1"/>
    <property type="molecule type" value="Genomic_DNA"/>
</dbReference>
<dbReference type="SUPFAM" id="SSF51735">
    <property type="entry name" value="NAD(P)-binding Rossmann-fold domains"/>
    <property type="match status" value="1"/>
</dbReference>
<dbReference type="InterPro" id="IPR032875">
    <property type="entry name" value="Succ_CoA_lig_flav_dom"/>
</dbReference>
<dbReference type="SMART" id="SM00881">
    <property type="entry name" value="CoA_binding"/>
    <property type="match status" value="1"/>
</dbReference>
<name>A0A4U0SQF0_9ACTN</name>
<feature type="domain" description="CoA-binding" evidence="1">
    <location>
        <begin position="16"/>
        <end position="109"/>
    </location>
</feature>
<keyword evidence="2" id="KW-0436">Ligase</keyword>
<dbReference type="GO" id="GO:0005524">
    <property type="term" value="F:ATP binding"/>
    <property type="evidence" value="ECO:0007669"/>
    <property type="project" value="InterPro"/>
</dbReference>
<comment type="caution">
    <text evidence="2">The sequence shown here is derived from an EMBL/GenBank/DDBJ whole genome shotgun (WGS) entry which is preliminary data.</text>
</comment>
<proteinExistence type="predicted"/>
<dbReference type="Pfam" id="PF13549">
    <property type="entry name" value="ATP-grasp_5"/>
    <property type="match status" value="1"/>
</dbReference>
<protein>
    <submittedName>
        <fullName evidence="2">Acetate--CoA ligase family protein</fullName>
    </submittedName>
</protein>
<dbReference type="InterPro" id="IPR003781">
    <property type="entry name" value="CoA-bd"/>
</dbReference>
<dbReference type="SUPFAM" id="SSF56059">
    <property type="entry name" value="Glutathione synthetase ATP-binding domain-like"/>
    <property type="match status" value="1"/>
</dbReference>
<dbReference type="Gene3D" id="3.40.50.720">
    <property type="entry name" value="NAD(P)-binding Rossmann-like Domain"/>
    <property type="match status" value="1"/>
</dbReference>
<accession>A0A4U0SQF0</accession>
<dbReference type="GO" id="GO:0016874">
    <property type="term" value="F:ligase activity"/>
    <property type="evidence" value="ECO:0007669"/>
    <property type="project" value="UniProtKB-KW"/>
</dbReference>
<dbReference type="InterPro" id="IPR036291">
    <property type="entry name" value="NAD(P)-bd_dom_sf"/>
</dbReference>
<dbReference type="InterPro" id="IPR013815">
    <property type="entry name" value="ATP_grasp_subdomain_1"/>
</dbReference>
<organism evidence="2 3">
    <name type="scientific">Actinacidiphila oryziradicis</name>
    <dbReference type="NCBI Taxonomy" id="2571141"/>
    <lineage>
        <taxon>Bacteria</taxon>
        <taxon>Bacillati</taxon>
        <taxon>Actinomycetota</taxon>
        <taxon>Actinomycetes</taxon>
        <taxon>Kitasatosporales</taxon>
        <taxon>Streptomycetaceae</taxon>
        <taxon>Actinacidiphila</taxon>
    </lineage>
</organism>